<proteinExistence type="predicted"/>
<dbReference type="AlphaFoldDB" id="A0A9P9F7J7"/>
<organism evidence="2 3">
    <name type="scientific">Dactylonectria estremocensis</name>
    <dbReference type="NCBI Taxonomy" id="1079267"/>
    <lineage>
        <taxon>Eukaryota</taxon>
        <taxon>Fungi</taxon>
        <taxon>Dikarya</taxon>
        <taxon>Ascomycota</taxon>
        <taxon>Pezizomycotina</taxon>
        <taxon>Sordariomycetes</taxon>
        <taxon>Hypocreomycetidae</taxon>
        <taxon>Hypocreales</taxon>
        <taxon>Nectriaceae</taxon>
        <taxon>Dactylonectria</taxon>
    </lineage>
</organism>
<evidence type="ECO:0000313" key="3">
    <source>
        <dbReference type="Proteomes" id="UP000717696"/>
    </source>
</evidence>
<sequence length="310" mass="33768">MQARAPVLALRSATYLDKLLTRHSRLPPEDKLGLGLVENLSRISTPHLLFHFLFSTRTSTNKIPSPVATVLKLLAESPPCPSNLFAVPPQMAADVGPFMPSFLKRSALFSSSTSTPALKLPMVFQHAWSHTITQVRTAFQAKGNGIGSYCPWPREEFSYRGLCTHNPLIESPVGDFDLSPEQMEVVAAEVKARRKAYSVDNRVAAETKISRITQRIARTSAALSCTIPVSSSLTVPAPVTTATILTKDSSSRPLPDPLPLLQPKRPGATQLCGKIKGYNVKHKGLNQGTNKGMSNRKDHKELACKTTHGP</sequence>
<dbReference type="OrthoDB" id="4161238at2759"/>
<dbReference type="Proteomes" id="UP000717696">
    <property type="component" value="Unassembled WGS sequence"/>
</dbReference>
<name>A0A9P9F7J7_9HYPO</name>
<feature type="region of interest" description="Disordered" evidence="1">
    <location>
        <begin position="247"/>
        <end position="266"/>
    </location>
</feature>
<feature type="region of interest" description="Disordered" evidence="1">
    <location>
        <begin position="282"/>
        <end position="310"/>
    </location>
</feature>
<accession>A0A9P9F7J7</accession>
<protein>
    <submittedName>
        <fullName evidence="2">Uncharacterized protein</fullName>
    </submittedName>
</protein>
<reference evidence="2" key="1">
    <citation type="journal article" date="2021" name="Nat. Commun.">
        <title>Genetic determinants of endophytism in the Arabidopsis root mycobiome.</title>
        <authorList>
            <person name="Mesny F."/>
            <person name="Miyauchi S."/>
            <person name="Thiergart T."/>
            <person name="Pickel B."/>
            <person name="Atanasova L."/>
            <person name="Karlsson M."/>
            <person name="Huettel B."/>
            <person name="Barry K.W."/>
            <person name="Haridas S."/>
            <person name="Chen C."/>
            <person name="Bauer D."/>
            <person name="Andreopoulos W."/>
            <person name="Pangilinan J."/>
            <person name="LaButti K."/>
            <person name="Riley R."/>
            <person name="Lipzen A."/>
            <person name="Clum A."/>
            <person name="Drula E."/>
            <person name="Henrissat B."/>
            <person name="Kohler A."/>
            <person name="Grigoriev I.V."/>
            <person name="Martin F.M."/>
            <person name="Hacquard S."/>
        </authorList>
    </citation>
    <scope>NUCLEOTIDE SEQUENCE</scope>
    <source>
        <strain evidence="2">MPI-CAGE-AT-0021</strain>
    </source>
</reference>
<keyword evidence="3" id="KW-1185">Reference proteome</keyword>
<comment type="caution">
    <text evidence="2">The sequence shown here is derived from an EMBL/GenBank/DDBJ whole genome shotgun (WGS) entry which is preliminary data.</text>
</comment>
<evidence type="ECO:0000313" key="2">
    <source>
        <dbReference type="EMBL" id="KAH7155412.1"/>
    </source>
</evidence>
<dbReference type="EMBL" id="JAGMUU010000004">
    <property type="protein sequence ID" value="KAH7155412.1"/>
    <property type="molecule type" value="Genomic_DNA"/>
</dbReference>
<gene>
    <name evidence="2" type="ORF">B0J13DRAFT_521570</name>
</gene>
<evidence type="ECO:0000256" key="1">
    <source>
        <dbReference type="SAM" id="MobiDB-lite"/>
    </source>
</evidence>